<dbReference type="InterPro" id="IPR003961">
    <property type="entry name" value="FN3_dom"/>
</dbReference>
<keyword evidence="9" id="KW-0325">Glycoprotein</keyword>
<dbReference type="Gene3D" id="2.60.40.10">
    <property type="entry name" value="Immunoglobulins"/>
    <property type="match status" value="5"/>
</dbReference>
<comment type="similarity">
    <text evidence="2">Belongs to the type I cytokine receptor family. Type 2 subfamily.</text>
</comment>
<evidence type="ECO:0000256" key="4">
    <source>
        <dbReference type="ARBA" id="ARBA00022729"/>
    </source>
</evidence>
<dbReference type="SUPFAM" id="SSF49265">
    <property type="entry name" value="Fibronectin type III"/>
    <property type="match status" value="3"/>
</dbReference>
<evidence type="ECO:0000256" key="1">
    <source>
        <dbReference type="ARBA" id="ARBA00004479"/>
    </source>
</evidence>
<proteinExistence type="inferred from homology"/>
<feature type="domain" description="Fibronectin type-III" evidence="11">
    <location>
        <begin position="148"/>
        <end position="256"/>
    </location>
</feature>
<sequence length="610" mass="67561">MALKEDWADLWIKSMLAAGGTFRMQLTLGCVLIFLTSVSCSGLAPRSLKLEYCVSFWAKKITCYWNPLLDMGPETTYRLHITEEAGRCQMDFGHTRSCAATQGGSACSVPVENLFAFYKINLTAESRGIQVSAPEMCIHGMSIVKLSAPEVSIAEANKSRCFYLEWNIPGDEVLSVLETEYEIQFRDVAETSWMQVNLTLSENAPGFANICHVAPFTNYSVRVRAKYLHEVSFAISGGRPPWSDWSGERFVRTLPEVPSTGPALWRKLGHSDGYGNRVVVLMWKPLTPKEANGEILGYSLHSQKRGEPAMLQCFTPNLQCSLLLPAREEFTFFVVATNMVGMSPPTKLVVPPSGGQEALLSPLPILVSPAGDHSLLLRWPLPSNPVTVYIFEWGQLPAKEGRDISWHYQPASVGHALITEAIKPGKLYELKVFTLVDGKIWASGSTSAYSKQIAPLRAPTLYPVRVWKSRVELQWEILPLEERGGVIRNYTVFYKKEGDNEHTAVVLDSSVHGYLIEGLAPSSAVTVFITVANDGGSTDGPVLTIHTKDSDYGETEILSSVLCVGFLFILLAGSLACLWKHQLLRKYLWPPIPDPAKSNLATWAPQKCVW</sequence>
<evidence type="ECO:0000313" key="12">
    <source>
        <dbReference type="EMBL" id="CAI5799019.1"/>
    </source>
</evidence>
<dbReference type="Proteomes" id="UP001178461">
    <property type="component" value="Chromosome 18"/>
</dbReference>
<keyword evidence="4" id="KW-0732">Signal</keyword>
<evidence type="ECO:0000256" key="8">
    <source>
        <dbReference type="ARBA" id="ARBA00023170"/>
    </source>
</evidence>
<dbReference type="InterPro" id="IPR036116">
    <property type="entry name" value="FN3_sf"/>
</dbReference>
<dbReference type="GO" id="GO:0005886">
    <property type="term" value="C:plasma membrane"/>
    <property type="evidence" value="ECO:0007669"/>
    <property type="project" value="UniProtKB-ARBA"/>
</dbReference>
<dbReference type="PROSITE" id="PS50853">
    <property type="entry name" value="FN3"/>
    <property type="match status" value="2"/>
</dbReference>
<evidence type="ECO:0000313" key="13">
    <source>
        <dbReference type="Proteomes" id="UP001178461"/>
    </source>
</evidence>
<evidence type="ECO:0000256" key="2">
    <source>
        <dbReference type="ARBA" id="ARBA00008921"/>
    </source>
</evidence>
<dbReference type="CDD" id="cd00063">
    <property type="entry name" value="FN3"/>
    <property type="match status" value="3"/>
</dbReference>
<dbReference type="InterPro" id="IPR052672">
    <property type="entry name" value="Type1_Cytokine_Rcpt_Type2"/>
</dbReference>
<dbReference type="AlphaFoldDB" id="A0AA35LNS2"/>
<dbReference type="InterPro" id="IPR013783">
    <property type="entry name" value="Ig-like_fold"/>
</dbReference>
<organism evidence="12 13">
    <name type="scientific">Podarcis lilfordi</name>
    <name type="common">Lilford's wall lizard</name>
    <dbReference type="NCBI Taxonomy" id="74358"/>
    <lineage>
        <taxon>Eukaryota</taxon>
        <taxon>Metazoa</taxon>
        <taxon>Chordata</taxon>
        <taxon>Craniata</taxon>
        <taxon>Vertebrata</taxon>
        <taxon>Euteleostomi</taxon>
        <taxon>Lepidosauria</taxon>
        <taxon>Squamata</taxon>
        <taxon>Bifurcata</taxon>
        <taxon>Unidentata</taxon>
        <taxon>Episquamata</taxon>
        <taxon>Laterata</taxon>
        <taxon>Lacertibaenia</taxon>
        <taxon>Lacertidae</taxon>
        <taxon>Podarcis</taxon>
    </lineage>
</organism>
<gene>
    <name evidence="12" type="ORF">PODLI_1B001934</name>
</gene>
<reference evidence="12" key="1">
    <citation type="submission" date="2022-12" db="EMBL/GenBank/DDBJ databases">
        <authorList>
            <person name="Alioto T."/>
            <person name="Alioto T."/>
            <person name="Gomez Garrido J."/>
        </authorList>
    </citation>
    <scope>NUCLEOTIDE SEQUENCE</scope>
</reference>
<protein>
    <submittedName>
        <fullName evidence="12">Interleukin-6 receptor subunit beta-like</fullName>
    </submittedName>
</protein>
<feature type="transmembrane region" description="Helical" evidence="10">
    <location>
        <begin position="557"/>
        <end position="579"/>
    </location>
</feature>
<comment type="subcellular location">
    <subcellularLocation>
        <location evidence="1">Membrane</location>
        <topology evidence="1">Single-pass type I membrane protein</topology>
    </subcellularLocation>
</comment>
<keyword evidence="13" id="KW-1185">Reference proteome</keyword>
<feature type="domain" description="Fibronectin type-III" evidence="11">
    <location>
        <begin position="455"/>
        <end position="550"/>
    </location>
</feature>
<name>A0AA35LNS2_9SAUR</name>
<evidence type="ECO:0000256" key="6">
    <source>
        <dbReference type="ARBA" id="ARBA00022989"/>
    </source>
</evidence>
<dbReference type="SMART" id="SM00060">
    <property type="entry name" value="FN3"/>
    <property type="match status" value="4"/>
</dbReference>
<dbReference type="EMBL" id="OX395144">
    <property type="protein sequence ID" value="CAI5799019.1"/>
    <property type="molecule type" value="Genomic_DNA"/>
</dbReference>
<keyword evidence="8 12" id="KW-0675">Receptor</keyword>
<evidence type="ECO:0000259" key="11">
    <source>
        <dbReference type="PROSITE" id="PS50853"/>
    </source>
</evidence>
<accession>A0AA35LNS2</accession>
<evidence type="ECO:0000256" key="9">
    <source>
        <dbReference type="ARBA" id="ARBA00023180"/>
    </source>
</evidence>
<dbReference type="PANTHER" id="PTHR48423:SF1">
    <property type="entry name" value="INTERLEUKIN-27 RECEPTOR SUBUNIT ALPHA"/>
    <property type="match status" value="1"/>
</dbReference>
<dbReference type="PANTHER" id="PTHR48423">
    <property type="entry name" value="INTERLEUKIN-27 RECEPTOR SUBUNIT ALPHA"/>
    <property type="match status" value="1"/>
</dbReference>
<keyword evidence="7 10" id="KW-0472">Membrane</keyword>
<keyword evidence="6 10" id="KW-1133">Transmembrane helix</keyword>
<evidence type="ECO:0000256" key="3">
    <source>
        <dbReference type="ARBA" id="ARBA00022692"/>
    </source>
</evidence>
<keyword evidence="3 10" id="KW-0812">Transmembrane</keyword>
<evidence type="ECO:0000256" key="10">
    <source>
        <dbReference type="SAM" id="Phobius"/>
    </source>
</evidence>
<keyword evidence="5" id="KW-0677">Repeat</keyword>
<evidence type="ECO:0000256" key="5">
    <source>
        <dbReference type="ARBA" id="ARBA00022737"/>
    </source>
</evidence>
<evidence type="ECO:0000256" key="7">
    <source>
        <dbReference type="ARBA" id="ARBA00023136"/>
    </source>
</evidence>